<dbReference type="Proteomes" id="UP000065822">
    <property type="component" value="Chromosome"/>
</dbReference>
<dbReference type="RefSeq" id="WP_066430197.1">
    <property type="nucleotide sequence ID" value="NZ_CP014227.1"/>
</dbReference>
<dbReference type="EMBL" id="LT906449">
    <property type="protein sequence ID" value="SNV00553.1"/>
    <property type="molecule type" value="Genomic_DNA"/>
</dbReference>
<reference evidence="3 5" key="2">
    <citation type="submission" date="2017-06" db="EMBL/GenBank/DDBJ databases">
        <authorList>
            <consortium name="Pathogen Informatics"/>
        </authorList>
    </citation>
    <scope>NUCLEOTIDE SEQUENCE [LARGE SCALE GENOMIC DNA]</scope>
    <source>
        <strain evidence="3 5">NCTC12947</strain>
    </source>
</reference>
<dbReference type="PANTHER" id="PTHR46520">
    <property type="entry name" value="SERINE BETA-LACTAMASE-LIKE PROTEIN LACTB, MITOCHONDRIAL"/>
    <property type="match status" value="1"/>
</dbReference>
<sequence length="387" mass="44016">MRKLIFIVLISAIISFFNNLFGQKKLRDVDVFKKNPSEVVTFEEARAEGERIIKYLIQEELIPGASITVAKQGKIIWQGGYGYADIAKKIPIDPKNTLFRVASMSKAITGVVLARLQEQGKFDWNKSLYEYIPDYPKKPFDFTIKQLAGHLAGVRTYKGNEYILNKPYTIEQGVDLFKNDILTSAPGTQFLYSSYGINLISLAIEKYLNEKFEDVAKNEVFKPLNMWRTFPDRGRIIKGEAIPYKRTKKGIIKAPEVNNYFKLAGGGFLSTSNDIAKMGIAIQRHTFLSQPIENEMLKKQCTTNESEINYGICWQNQTDWNGREYFGHTGMGVGGYGWFSIYPNDQVVMVLLFNITDPAINIYLQRLVDFIIEGAEKIPADYSLPAK</sequence>
<keyword evidence="3" id="KW-0121">Carboxypeptidase</keyword>
<keyword evidence="3" id="KW-0378">Hydrolase</keyword>
<dbReference type="KEGG" id="chg:AXF12_08380"/>
<dbReference type="GO" id="GO:0009002">
    <property type="term" value="F:serine-type D-Ala-D-Ala carboxypeptidase activity"/>
    <property type="evidence" value="ECO:0007669"/>
    <property type="project" value="UniProtKB-EC"/>
</dbReference>
<keyword evidence="3" id="KW-0645">Protease</keyword>
<dbReference type="InterPro" id="IPR001466">
    <property type="entry name" value="Beta-lactam-related"/>
</dbReference>
<organism evidence="3 5">
    <name type="scientific">Capnocytophaga haemolytica</name>
    <dbReference type="NCBI Taxonomy" id="45243"/>
    <lineage>
        <taxon>Bacteria</taxon>
        <taxon>Pseudomonadati</taxon>
        <taxon>Bacteroidota</taxon>
        <taxon>Flavobacteriia</taxon>
        <taxon>Flavobacteriales</taxon>
        <taxon>Flavobacteriaceae</taxon>
        <taxon>Capnocytophaga</taxon>
    </lineage>
</organism>
<accession>A0AAX2GX43</accession>
<dbReference type="PANTHER" id="PTHR46520:SF1">
    <property type="entry name" value="SERINE BETA-LACTAMASE-LIKE PROTEIN LACTB, MITOCHONDRIAL"/>
    <property type="match status" value="1"/>
</dbReference>
<dbReference type="GO" id="GO:0006508">
    <property type="term" value="P:proteolysis"/>
    <property type="evidence" value="ECO:0007669"/>
    <property type="project" value="TreeGrafter"/>
</dbReference>
<evidence type="ECO:0000313" key="5">
    <source>
        <dbReference type="Proteomes" id="UP000215539"/>
    </source>
</evidence>
<dbReference type="EMBL" id="CP014227">
    <property type="protein sequence ID" value="AMD85526.1"/>
    <property type="molecule type" value="Genomic_DNA"/>
</dbReference>
<protein>
    <submittedName>
        <fullName evidence="3">D-alanyl-D-alanine carboxypeptidase</fullName>
        <ecNumber evidence="3">3.4.16.4</ecNumber>
    </submittedName>
    <submittedName>
        <fullName evidence="2">Serine hydrolase</fullName>
    </submittedName>
</protein>
<gene>
    <name evidence="2" type="ORF">AXF12_08380</name>
    <name evidence="3" type="ORF">SAMEA44541418_00006</name>
</gene>
<dbReference type="SUPFAM" id="SSF56601">
    <property type="entry name" value="beta-lactamase/transpeptidase-like"/>
    <property type="match status" value="1"/>
</dbReference>
<dbReference type="AlphaFoldDB" id="A0AAX2GX43"/>
<dbReference type="Gene3D" id="3.40.710.10">
    <property type="entry name" value="DD-peptidase/beta-lactamase superfamily"/>
    <property type="match status" value="1"/>
</dbReference>
<evidence type="ECO:0000313" key="2">
    <source>
        <dbReference type="EMBL" id="AMD85526.1"/>
    </source>
</evidence>
<evidence type="ECO:0000313" key="3">
    <source>
        <dbReference type="EMBL" id="SNV00553.1"/>
    </source>
</evidence>
<dbReference type="GO" id="GO:0019216">
    <property type="term" value="P:regulation of lipid metabolic process"/>
    <property type="evidence" value="ECO:0007669"/>
    <property type="project" value="TreeGrafter"/>
</dbReference>
<feature type="domain" description="Beta-lactamase-related" evidence="1">
    <location>
        <begin position="51"/>
        <end position="358"/>
    </location>
</feature>
<evidence type="ECO:0000313" key="4">
    <source>
        <dbReference type="Proteomes" id="UP000065822"/>
    </source>
</evidence>
<reference evidence="2 4" key="1">
    <citation type="submission" date="2016-02" db="EMBL/GenBank/DDBJ databases">
        <authorList>
            <person name="Holder M.E."/>
            <person name="Ajami N.J."/>
            <person name="Petrosino J.F."/>
        </authorList>
    </citation>
    <scope>NUCLEOTIDE SEQUENCE [LARGE SCALE GENOMIC DNA]</scope>
    <source>
        <strain evidence="2 4">CCUG 32990</strain>
    </source>
</reference>
<dbReference type="EC" id="3.4.16.4" evidence="3"/>
<evidence type="ECO:0000259" key="1">
    <source>
        <dbReference type="Pfam" id="PF00144"/>
    </source>
</evidence>
<name>A0AAX2GX43_9FLAO</name>
<dbReference type="Proteomes" id="UP000215539">
    <property type="component" value="Chromosome 1"/>
</dbReference>
<dbReference type="Pfam" id="PF00144">
    <property type="entry name" value="Beta-lactamase"/>
    <property type="match status" value="1"/>
</dbReference>
<keyword evidence="4" id="KW-1185">Reference proteome</keyword>
<dbReference type="InterPro" id="IPR012338">
    <property type="entry name" value="Beta-lactam/transpept-like"/>
</dbReference>
<proteinExistence type="predicted"/>
<dbReference type="InterPro" id="IPR052794">
    <property type="entry name" value="Mito_Ser_Protease_LACTB"/>
</dbReference>